<evidence type="ECO:0000256" key="1">
    <source>
        <dbReference type="ARBA" id="ARBA00022737"/>
    </source>
</evidence>
<protein>
    <recommendedName>
        <fullName evidence="5">Pentacotripeptide-repeat region of PRORP domain-containing protein</fullName>
    </recommendedName>
</protein>
<dbReference type="NCBIfam" id="TIGR00756">
    <property type="entry name" value="PPR"/>
    <property type="match status" value="8"/>
</dbReference>
<evidence type="ECO:0000313" key="3">
    <source>
        <dbReference type="EMBL" id="KAJ9135344.1"/>
    </source>
</evidence>
<feature type="repeat" description="PPR" evidence="2">
    <location>
        <begin position="602"/>
        <end position="636"/>
    </location>
</feature>
<dbReference type="Pfam" id="PF01535">
    <property type="entry name" value="PPR"/>
    <property type="match status" value="8"/>
</dbReference>
<gene>
    <name evidence="3" type="ORF">P3X46_032538</name>
</gene>
<keyword evidence="4" id="KW-1185">Reference proteome</keyword>
<dbReference type="PROSITE" id="PS51375">
    <property type="entry name" value="PPR"/>
    <property type="match status" value="8"/>
</dbReference>
<comment type="caution">
    <text evidence="3">The sequence shown here is derived from an EMBL/GenBank/DDBJ whole genome shotgun (WGS) entry which is preliminary data.</text>
</comment>
<feature type="repeat" description="PPR" evidence="2">
    <location>
        <begin position="99"/>
        <end position="133"/>
    </location>
</feature>
<dbReference type="Proteomes" id="UP001174677">
    <property type="component" value="Chromosome 18"/>
</dbReference>
<evidence type="ECO:0008006" key="5">
    <source>
        <dbReference type="Google" id="ProtNLM"/>
    </source>
</evidence>
<feature type="repeat" description="PPR" evidence="2">
    <location>
        <begin position="363"/>
        <end position="397"/>
    </location>
</feature>
<evidence type="ECO:0000256" key="2">
    <source>
        <dbReference type="PROSITE-ProRule" id="PRU00708"/>
    </source>
</evidence>
<dbReference type="InterPro" id="IPR002885">
    <property type="entry name" value="PPR_rpt"/>
</dbReference>
<dbReference type="InterPro" id="IPR046960">
    <property type="entry name" value="PPR_At4g14850-like_plant"/>
</dbReference>
<sequence length="677" mass="75894">MGISSERYVAIKLLIMYLNCRKWADANEISKEFNGFDLVVHNCMISANVQWGNLDEARKMFDEMPERNDVSWTALISGFMKYGRVKESMWYFERNPFQNVVSWTAAISGYVQNGFSVEAVKLFFKLLESGVKANDVTFTSVVRACAGLGDFGLGMSVLGLIIKTGFEHYRAVSNSLITLCLRMGEINLARGVFDRMKKRDVVSWTAILDTYVEMGDMGEARRIFDEMPERNEVSWSAMIARYSQSGCPEESLKLFHQMIQEGFKPNSSCFSSVLSALASIEALQAGMNIHGHVTKIGIEKGVYVASSLIDLYCKCGEIMDGRLVFDSILDKNVVSWNIMIGGYSMSGQMEEAENLFNIMPVRNNVSWSAIIAGYLDCQQFDKVFEVFNEMLLLGYIPNKSTFSSLLCACASTASLGKGKDLHGKIIKLGIQSDVFVGTALTDMYAKSGDIESSRNVFDRMSVKNEVSWTAMIQGLAESGFAEESLNLFEEMEKSSSIVPNEFMLLSVLFACSHSGLVDQGLRYFNSMEAVYGLKPQGKHYTCIVDMLSRAGRLLEAEEFINSMAFQPETNAWAALLSGCKTYKNEELAERTARKLWEMAEKNSTGYVLLSNIYASAGRWKDVLNVRKLMKEKGLKKSVGCCWVEIRDQVHCFYSEDGTHSQSAEIYGILELLRDEML</sequence>
<dbReference type="PANTHER" id="PTHR47926:SF419">
    <property type="entry name" value="(WILD MALAYSIAN BANANA) HYPOTHETICAL PROTEIN"/>
    <property type="match status" value="1"/>
</dbReference>
<dbReference type="Pfam" id="PF20431">
    <property type="entry name" value="E_motif"/>
    <property type="match status" value="1"/>
</dbReference>
<accession>A0ABQ9KES0</accession>
<dbReference type="Gene3D" id="1.25.40.10">
    <property type="entry name" value="Tetratricopeptide repeat domain"/>
    <property type="match status" value="6"/>
</dbReference>
<feature type="repeat" description="PPR" evidence="2">
    <location>
        <begin position="464"/>
        <end position="498"/>
    </location>
</feature>
<dbReference type="InterPro" id="IPR011990">
    <property type="entry name" value="TPR-like_helical_dom_sf"/>
</dbReference>
<feature type="repeat" description="PPR" evidence="2">
    <location>
        <begin position="332"/>
        <end position="362"/>
    </location>
</feature>
<feature type="repeat" description="PPR" evidence="2">
    <location>
        <begin position="37"/>
        <end position="71"/>
    </location>
</feature>
<dbReference type="EMBL" id="JARPOI010000018">
    <property type="protein sequence ID" value="KAJ9135344.1"/>
    <property type="molecule type" value="Genomic_DNA"/>
</dbReference>
<evidence type="ECO:0000313" key="4">
    <source>
        <dbReference type="Proteomes" id="UP001174677"/>
    </source>
</evidence>
<organism evidence="3 4">
    <name type="scientific">Hevea brasiliensis</name>
    <name type="common">Para rubber tree</name>
    <name type="synonym">Siphonia brasiliensis</name>
    <dbReference type="NCBI Taxonomy" id="3981"/>
    <lineage>
        <taxon>Eukaryota</taxon>
        <taxon>Viridiplantae</taxon>
        <taxon>Streptophyta</taxon>
        <taxon>Embryophyta</taxon>
        <taxon>Tracheophyta</taxon>
        <taxon>Spermatophyta</taxon>
        <taxon>Magnoliopsida</taxon>
        <taxon>eudicotyledons</taxon>
        <taxon>Gunneridae</taxon>
        <taxon>Pentapetalae</taxon>
        <taxon>rosids</taxon>
        <taxon>fabids</taxon>
        <taxon>Malpighiales</taxon>
        <taxon>Euphorbiaceae</taxon>
        <taxon>Crotonoideae</taxon>
        <taxon>Micrandreae</taxon>
        <taxon>Hevea</taxon>
    </lineage>
</organism>
<dbReference type="PANTHER" id="PTHR47926">
    <property type="entry name" value="PENTATRICOPEPTIDE REPEAT-CONTAINING PROTEIN"/>
    <property type="match status" value="1"/>
</dbReference>
<dbReference type="Pfam" id="PF13041">
    <property type="entry name" value="PPR_2"/>
    <property type="match status" value="3"/>
</dbReference>
<keyword evidence="1" id="KW-0677">Repeat</keyword>
<feature type="repeat" description="PPR" evidence="2">
    <location>
        <begin position="231"/>
        <end position="265"/>
    </location>
</feature>
<feature type="repeat" description="PPR" evidence="2">
    <location>
        <begin position="200"/>
        <end position="230"/>
    </location>
</feature>
<dbReference type="InterPro" id="IPR046848">
    <property type="entry name" value="E_motif"/>
</dbReference>
<proteinExistence type="predicted"/>
<name>A0ABQ9KES0_HEVBR</name>
<reference evidence="3 4" key="1">
    <citation type="journal article" date="2023" name="Plant Biotechnol. J.">
        <title>Chromosome-level wild Hevea brasiliensis genome provides new tools for genomic-assisted breeding and valuable loci to elevate rubber yield.</title>
        <authorList>
            <person name="Cheng H."/>
            <person name="Song X."/>
            <person name="Hu Y."/>
            <person name="Wu T."/>
            <person name="Yang Q."/>
            <person name="An Z."/>
            <person name="Feng S."/>
            <person name="Deng Z."/>
            <person name="Wu W."/>
            <person name="Zeng X."/>
            <person name="Tu M."/>
            <person name="Wang X."/>
            <person name="Huang H."/>
        </authorList>
    </citation>
    <scope>NUCLEOTIDE SEQUENCE [LARGE SCALE GENOMIC DNA]</scope>
    <source>
        <strain evidence="3">MT/VB/25A 57/8</strain>
    </source>
</reference>